<dbReference type="Proteomes" id="UP000523161">
    <property type="component" value="Unassembled WGS sequence"/>
</dbReference>
<dbReference type="InterPro" id="IPR002942">
    <property type="entry name" value="S4_RNA-bd"/>
</dbReference>
<evidence type="ECO:0000256" key="2">
    <source>
        <dbReference type="ARBA" id="ARBA00023235"/>
    </source>
</evidence>
<evidence type="ECO:0000256" key="4">
    <source>
        <dbReference type="ARBA" id="ARBA00036535"/>
    </source>
</evidence>
<dbReference type="RefSeq" id="WP_173499672.1">
    <property type="nucleotide sequence ID" value="NZ_JABSOD010000002.1"/>
</dbReference>
<accession>A0A7Y5AN65</accession>
<dbReference type="PANTHER" id="PTHR47683:SF2">
    <property type="entry name" value="RNA-BINDING S4 DOMAIN-CONTAINING PROTEIN"/>
    <property type="match status" value="1"/>
</dbReference>
<dbReference type="Gene3D" id="3.30.70.1560">
    <property type="entry name" value="Alpha-L RNA-binding motif"/>
    <property type="match status" value="1"/>
</dbReference>
<comment type="caution">
    <text evidence="8">The sequence shown here is derived from an EMBL/GenBank/DDBJ whole genome shotgun (WGS) entry which is preliminary data.</text>
</comment>
<dbReference type="InterPro" id="IPR036986">
    <property type="entry name" value="S4_RNA-bd_sf"/>
</dbReference>
<evidence type="ECO:0000256" key="1">
    <source>
        <dbReference type="ARBA" id="ARBA00008348"/>
    </source>
</evidence>
<gene>
    <name evidence="8" type="ORF">HRH59_02390</name>
</gene>
<comment type="catalytic activity">
    <reaction evidence="4">
        <text>uridine(2604) in 23S rRNA = pseudouridine(2604) in 23S rRNA</text>
        <dbReference type="Rhea" id="RHEA:38875"/>
        <dbReference type="Rhea" id="RHEA-COMP:10093"/>
        <dbReference type="Rhea" id="RHEA-COMP:10094"/>
        <dbReference type="ChEBI" id="CHEBI:65314"/>
        <dbReference type="ChEBI" id="CHEBI:65315"/>
        <dbReference type="EC" id="5.4.99.21"/>
    </reaction>
</comment>
<dbReference type="InterPro" id="IPR042092">
    <property type="entry name" value="PsdUridine_s_RsuA/RluB/E/F_cat"/>
</dbReference>
<proteinExistence type="inferred from homology"/>
<evidence type="ECO:0000256" key="5">
    <source>
        <dbReference type="PROSITE-ProRule" id="PRU00182"/>
    </source>
</evidence>
<dbReference type="EMBL" id="JABSOD010000002">
    <property type="protein sequence ID" value="NRQ41422.1"/>
    <property type="molecule type" value="Genomic_DNA"/>
</dbReference>
<dbReference type="NCBIfam" id="TIGR00093">
    <property type="entry name" value="pseudouridine synthase"/>
    <property type="match status" value="1"/>
</dbReference>
<dbReference type="InterPro" id="IPR020094">
    <property type="entry name" value="TruA/RsuA/RluB/E/F_N"/>
</dbReference>
<dbReference type="PROSITE" id="PS01149">
    <property type="entry name" value="PSI_RSU"/>
    <property type="match status" value="1"/>
</dbReference>
<evidence type="ECO:0000256" key="3">
    <source>
        <dbReference type="ARBA" id="ARBA00036390"/>
    </source>
</evidence>
<dbReference type="AlphaFoldDB" id="A0A7Y5AN65"/>
<dbReference type="GO" id="GO:0003723">
    <property type="term" value="F:RNA binding"/>
    <property type="evidence" value="ECO:0007669"/>
    <property type="project" value="UniProtKB-KW"/>
</dbReference>
<feature type="domain" description="RNA-binding S4" evidence="7">
    <location>
        <begin position="7"/>
        <end position="66"/>
    </location>
</feature>
<keyword evidence="5" id="KW-0694">RNA-binding</keyword>
<keyword evidence="2 6" id="KW-0413">Isomerase</keyword>
<dbReference type="SUPFAM" id="SSF55120">
    <property type="entry name" value="Pseudouridine synthase"/>
    <property type="match status" value="1"/>
</dbReference>
<evidence type="ECO:0000256" key="6">
    <source>
        <dbReference type="RuleBase" id="RU003887"/>
    </source>
</evidence>
<dbReference type="Pfam" id="PF01479">
    <property type="entry name" value="S4"/>
    <property type="match status" value="1"/>
</dbReference>
<dbReference type="SMART" id="SM00363">
    <property type="entry name" value="S4"/>
    <property type="match status" value="1"/>
</dbReference>
<dbReference type="InterPro" id="IPR018496">
    <property type="entry name" value="PsdUridine_synth_RsuA/RluB_CS"/>
</dbReference>
<dbReference type="GO" id="GO:0000455">
    <property type="term" value="P:enzyme-directed rRNA pseudouridine synthesis"/>
    <property type="evidence" value="ECO:0007669"/>
    <property type="project" value="UniProtKB-ARBA"/>
</dbReference>
<dbReference type="Pfam" id="PF00849">
    <property type="entry name" value="PseudoU_synth_2"/>
    <property type="match status" value="1"/>
</dbReference>
<dbReference type="CDD" id="cd00165">
    <property type="entry name" value="S4"/>
    <property type="match status" value="1"/>
</dbReference>
<keyword evidence="9" id="KW-1185">Reference proteome</keyword>
<dbReference type="InterPro" id="IPR050343">
    <property type="entry name" value="RsuA_PseudoU_synthase"/>
</dbReference>
<protein>
    <recommendedName>
        <fullName evidence="6">Pseudouridine synthase</fullName>
        <ecNumber evidence="6">5.4.99.-</ecNumber>
    </recommendedName>
</protein>
<dbReference type="InterPro" id="IPR000748">
    <property type="entry name" value="PsdUridine_synth_RsuA/RluB/E/F"/>
</dbReference>
<comment type="catalytic activity">
    <reaction evidence="3">
        <text>uridine(35) in tRNA(Tyr) = pseudouridine(35) in tRNA(Tyr)</text>
        <dbReference type="Rhea" id="RHEA:60556"/>
        <dbReference type="Rhea" id="RHEA-COMP:15607"/>
        <dbReference type="Rhea" id="RHEA-COMP:15608"/>
        <dbReference type="ChEBI" id="CHEBI:65314"/>
        <dbReference type="ChEBI" id="CHEBI:65315"/>
    </reaction>
</comment>
<dbReference type="SUPFAM" id="SSF55174">
    <property type="entry name" value="Alpha-L RNA-binding motif"/>
    <property type="match status" value="1"/>
</dbReference>
<dbReference type="Gene3D" id="3.30.70.580">
    <property type="entry name" value="Pseudouridine synthase I, catalytic domain, N-terminal subdomain"/>
    <property type="match status" value="1"/>
</dbReference>
<comment type="similarity">
    <text evidence="1 6">Belongs to the pseudouridine synthase RsuA family.</text>
</comment>
<evidence type="ECO:0000313" key="8">
    <source>
        <dbReference type="EMBL" id="NRQ41422.1"/>
    </source>
</evidence>
<dbReference type="PANTHER" id="PTHR47683">
    <property type="entry name" value="PSEUDOURIDINE SYNTHASE FAMILY PROTEIN-RELATED"/>
    <property type="match status" value="1"/>
</dbReference>
<reference evidence="8 9" key="1">
    <citation type="submission" date="2020-06" db="EMBL/GenBank/DDBJ databases">
        <title>Rheinheimera sp. nov., a marine bacterium isolated from coastal.</title>
        <authorList>
            <person name="Yu Q."/>
            <person name="Qi Y."/>
            <person name="Pu J."/>
        </authorList>
    </citation>
    <scope>NUCLEOTIDE SEQUENCE [LARGE SCALE GENOMIC DNA]</scope>
    <source>
        <strain evidence="8 9">YQF-2</strain>
    </source>
</reference>
<dbReference type="GO" id="GO:0160138">
    <property type="term" value="F:23S rRNA pseudouridine(2604) synthase activity"/>
    <property type="evidence" value="ECO:0007669"/>
    <property type="project" value="UniProtKB-EC"/>
</dbReference>
<name>A0A7Y5AN65_9GAMM</name>
<organism evidence="8 9">
    <name type="scientific">Rheinheimera lutimaris</name>
    <dbReference type="NCBI Taxonomy" id="2740584"/>
    <lineage>
        <taxon>Bacteria</taxon>
        <taxon>Pseudomonadati</taxon>
        <taxon>Pseudomonadota</taxon>
        <taxon>Gammaproteobacteria</taxon>
        <taxon>Chromatiales</taxon>
        <taxon>Chromatiaceae</taxon>
        <taxon>Rheinheimera</taxon>
    </lineage>
</organism>
<evidence type="ECO:0000259" key="7">
    <source>
        <dbReference type="SMART" id="SM00363"/>
    </source>
</evidence>
<dbReference type="Gene3D" id="3.10.290.10">
    <property type="entry name" value="RNA-binding S4 domain"/>
    <property type="match status" value="1"/>
</dbReference>
<dbReference type="EC" id="5.4.99.-" evidence="6"/>
<evidence type="ECO:0000313" key="9">
    <source>
        <dbReference type="Proteomes" id="UP000523161"/>
    </source>
</evidence>
<dbReference type="InterPro" id="IPR006145">
    <property type="entry name" value="PsdUridine_synth_RsuA/RluA"/>
</dbReference>
<sequence>MTPLPTQRLAKWIAQRGHCSRRAAERLIAAGAVSVNGAVAKHTDAVSALDRICINDEPLAGPPPLCYMLYHKPVGVDCNNRPQDPASLYQVLKNLPQRVFAVGRLDKDSSGLLLLTNDGELCQRLLHPAYYHEKSYRVDTDKAVTPAFIAQMAAGVSWQLGEKMYQSSPCKAEQSGAQQFCITLTQGLHRQIRYMCKTLGYKVTALQRERLHNLHLAGLAVGELRELSAAELAQLPGTAAPV</sequence>
<dbReference type="InterPro" id="IPR020103">
    <property type="entry name" value="PsdUridine_synth_cat_dom_sf"/>
</dbReference>
<dbReference type="PROSITE" id="PS50889">
    <property type="entry name" value="S4"/>
    <property type="match status" value="1"/>
</dbReference>